<organism evidence="2 3">
    <name type="scientific">Shewanella mangrovi</name>
    <dbReference type="NCBI Taxonomy" id="1515746"/>
    <lineage>
        <taxon>Bacteria</taxon>
        <taxon>Pseudomonadati</taxon>
        <taxon>Pseudomonadota</taxon>
        <taxon>Gammaproteobacteria</taxon>
        <taxon>Alteromonadales</taxon>
        <taxon>Shewanellaceae</taxon>
        <taxon>Shewanella</taxon>
    </lineage>
</organism>
<keyword evidence="1" id="KW-0812">Transmembrane</keyword>
<dbReference type="Gene3D" id="3.30.700.10">
    <property type="entry name" value="Glycoprotein, Type 4 Pilin"/>
    <property type="match status" value="1"/>
</dbReference>
<keyword evidence="1" id="KW-1133">Transmembrane helix</keyword>
<dbReference type="STRING" id="1515746.HR45_12955"/>
<evidence type="ECO:0000313" key="2">
    <source>
        <dbReference type="EMBL" id="KFZ36953.1"/>
    </source>
</evidence>
<evidence type="ECO:0000313" key="3">
    <source>
        <dbReference type="Proteomes" id="UP000029264"/>
    </source>
</evidence>
<protein>
    <recommendedName>
        <fullName evidence="4">Type II secretion system protein GspG C-terminal domain-containing protein</fullName>
    </recommendedName>
</protein>
<keyword evidence="3" id="KW-1185">Reference proteome</keyword>
<dbReference type="EMBL" id="JPEO01000010">
    <property type="protein sequence ID" value="KFZ36953.1"/>
    <property type="molecule type" value="Genomic_DNA"/>
</dbReference>
<sequence length="231" mass="25748">MTPDYPSYSQEELHQVKRTIDAVAYPERYQQLIDEIAKRETALAHTPAPSLKPMGVGAYAVGACGFFPFLGIPFAIIALIWGLSSKREGGKTLAFVGAAGIFTILMMSLTLYLQQQRIAHPADDDMTLQAIHQAQQSPITRQIDEVARLLELYHYRQGEYPLSLEQLKQAFPENHISVMDDSKPLKYTAAPFVYQRLDDGYQLLGVGPDGIANTQDDVIPQAAIAKGWRKR</sequence>
<feature type="transmembrane region" description="Helical" evidence="1">
    <location>
        <begin position="93"/>
        <end position="113"/>
    </location>
</feature>
<keyword evidence="1" id="KW-0472">Membrane</keyword>
<evidence type="ECO:0008006" key="4">
    <source>
        <dbReference type="Google" id="ProtNLM"/>
    </source>
</evidence>
<comment type="caution">
    <text evidence="2">The sequence shown here is derived from an EMBL/GenBank/DDBJ whole genome shotgun (WGS) entry which is preliminary data.</text>
</comment>
<proteinExistence type="predicted"/>
<gene>
    <name evidence="2" type="ORF">HR45_12955</name>
</gene>
<feature type="transmembrane region" description="Helical" evidence="1">
    <location>
        <begin position="56"/>
        <end position="81"/>
    </location>
</feature>
<dbReference type="OrthoDB" id="7041927at2"/>
<reference evidence="2 3" key="1">
    <citation type="submission" date="2014-06" db="EMBL/GenBank/DDBJ databases">
        <title>Shewanella sp. YQH10.</title>
        <authorList>
            <person name="Liu Y."/>
            <person name="Zeng R."/>
        </authorList>
    </citation>
    <scope>NUCLEOTIDE SEQUENCE [LARGE SCALE GENOMIC DNA]</scope>
    <source>
        <strain evidence="2 3">YQH10</strain>
    </source>
</reference>
<dbReference type="Proteomes" id="UP000029264">
    <property type="component" value="Unassembled WGS sequence"/>
</dbReference>
<dbReference type="RefSeq" id="WP_037443472.1">
    <property type="nucleotide sequence ID" value="NZ_JPEO01000010.1"/>
</dbReference>
<dbReference type="eggNOG" id="ENOG5031ZDZ">
    <property type="taxonomic scope" value="Bacteria"/>
</dbReference>
<evidence type="ECO:0000256" key="1">
    <source>
        <dbReference type="SAM" id="Phobius"/>
    </source>
</evidence>
<dbReference type="AlphaFoldDB" id="A0A094LP84"/>
<accession>A0A094LP84</accession>
<name>A0A094LP84_9GAMM</name>